<dbReference type="InterPro" id="IPR029058">
    <property type="entry name" value="AB_hydrolase_fold"/>
</dbReference>
<protein>
    <submittedName>
        <fullName evidence="5">Hydrolase</fullName>
    </submittedName>
</protein>
<feature type="domain" description="Peptidase S33 tripeptidyl aminopeptidase-like C-terminal" evidence="4">
    <location>
        <begin position="433"/>
        <end position="521"/>
    </location>
</feature>
<name>A0A919B973_9ACTN</name>
<dbReference type="PANTHER" id="PTHR43798">
    <property type="entry name" value="MONOACYLGLYCEROL LIPASE"/>
    <property type="match status" value="1"/>
</dbReference>
<dbReference type="Pfam" id="PF08386">
    <property type="entry name" value="Abhydrolase_4"/>
    <property type="match status" value="1"/>
</dbReference>
<evidence type="ECO:0000259" key="3">
    <source>
        <dbReference type="Pfam" id="PF00561"/>
    </source>
</evidence>
<dbReference type="InterPro" id="IPR013595">
    <property type="entry name" value="Pept_S33_TAP-like_C"/>
</dbReference>
<dbReference type="InterPro" id="IPR050266">
    <property type="entry name" value="AB_hydrolase_sf"/>
</dbReference>
<proteinExistence type="predicted"/>
<keyword evidence="2" id="KW-0732">Signal</keyword>
<feature type="signal peptide" evidence="2">
    <location>
        <begin position="1"/>
        <end position="36"/>
    </location>
</feature>
<evidence type="ECO:0000256" key="2">
    <source>
        <dbReference type="SAM" id="SignalP"/>
    </source>
</evidence>
<evidence type="ECO:0000256" key="1">
    <source>
        <dbReference type="SAM" id="MobiDB-lite"/>
    </source>
</evidence>
<dbReference type="EMBL" id="BNBD01000014">
    <property type="protein sequence ID" value="GHF65771.1"/>
    <property type="molecule type" value="Genomic_DNA"/>
</dbReference>
<dbReference type="AlphaFoldDB" id="A0A919B973"/>
<dbReference type="Proteomes" id="UP000638313">
    <property type="component" value="Unassembled WGS sequence"/>
</dbReference>
<keyword evidence="5" id="KW-0378">Hydrolase</keyword>
<accession>A0A919B973</accession>
<comment type="caution">
    <text evidence="5">The sequence shown here is derived from an EMBL/GenBank/DDBJ whole genome shotgun (WGS) entry which is preliminary data.</text>
</comment>
<feature type="compositionally biased region" description="Low complexity" evidence="1">
    <location>
        <begin position="35"/>
        <end position="51"/>
    </location>
</feature>
<evidence type="ECO:0000313" key="5">
    <source>
        <dbReference type="EMBL" id="GHF65771.1"/>
    </source>
</evidence>
<dbReference type="PANTHER" id="PTHR43798:SF27">
    <property type="entry name" value="HYDROLASE ALPHA_BETA HYDROLASE FOLD FAMILY"/>
    <property type="match status" value="1"/>
</dbReference>
<dbReference type="Pfam" id="PF00561">
    <property type="entry name" value="Abhydrolase_1"/>
    <property type="match status" value="1"/>
</dbReference>
<evidence type="ECO:0000313" key="6">
    <source>
        <dbReference type="Proteomes" id="UP000638313"/>
    </source>
</evidence>
<reference evidence="5" key="1">
    <citation type="journal article" date="2014" name="Int. J. Syst. Evol. Microbiol.">
        <title>Complete genome sequence of Corynebacterium casei LMG S-19264T (=DSM 44701T), isolated from a smear-ripened cheese.</title>
        <authorList>
            <consortium name="US DOE Joint Genome Institute (JGI-PGF)"/>
            <person name="Walter F."/>
            <person name="Albersmeier A."/>
            <person name="Kalinowski J."/>
            <person name="Ruckert C."/>
        </authorList>
    </citation>
    <scope>NUCLEOTIDE SEQUENCE</scope>
    <source>
        <strain evidence="5">JCM 4059</strain>
    </source>
</reference>
<dbReference type="SUPFAM" id="SSF53474">
    <property type="entry name" value="alpha/beta-Hydrolases"/>
    <property type="match status" value="1"/>
</dbReference>
<gene>
    <name evidence="5" type="ORF">GCM10010218_54170</name>
</gene>
<reference evidence="5" key="2">
    <citation type="submission" date="2020-09" db="EMBL/GenBank/DDBJ databases">
        <authorList>
            <person name="Sun Q."/>
            <person name="Ohkuma M."/>
        </authorList>
    </citation>
    <scope>NUCLEOTIDE SEQUENCE</scope>
    <source>
        <strain evidence="5">JCM 4059</strain>
    </source>
</reference>
<organism evidence="5 6">
    <name type="scientific">Streptomyces mashuensis</name>
    <dbReference type="NCBI Taxonomy" id="33904"/>
    <lineage>
        <taxon>Bacteria</taxon>
        <taxon>Bacillati</taxon>
        <taxon>Actinomycetota</taxon>
        <taxon>Actinomycetes</taxon>
        <taxon>Kitasatosporales</taxon>
        <taxon>Streptomycetaceae</taxon>
        <taxon>Streptomyces</taxon>
    </lineage>
</organism>
<feature type="domain" description="AB hydrolase-1" evidence="3">
    <location>
        <begin position="109"/>
        <end position="249"/>
    </location>
</feature>
<dbReference type="InterPro" id="IPR000073">
    <property type="entry name" value="AB_hydrolase_1"/>
</dbReference>
<dbReference type="Gene3D" id="3.40.50.1820">
    <property type="entry name" value="alpha/beta hydrolase"/>
    <property type="match status" value="2"/>
</dbReference>
<feature type="region of interest" description="Disordered" evidence="1">
    <location>
        <begin position="35"/>
        <end position="61"/>
    </location>
</feature>
<dbReference type="GO" id="GO:0016787">
    <property type="term" value="F:hydrolase activity"/>
    <property type="evidence" value="ECO:0007669"/>
    <property type="project" value="UniProtKB-KW"/>
</dbReference>
<keyword evidence="6" id="KW-1185">Reference proteome</keyword>
<feature type="chain" id="PRO_5038011485" evidence="2">
    <location>
        <begin position="37"/>
        <end position="536"/>
    </location>
</feature>
<dbReference type="GO" id="GO:0016020">
    <property type="term" value="C:membrane"/>
    <property type="evidence" value="ECO:0007669"/>
    <property type="project" value="TreeGrafter"/>
</dbReference>
<sequence>MGMALTSTLRRAGLVAGAAALLATALPVAEATTATAAATRPAATPLAAPATGPGGRPDWCPSVGAGNRVDCGSLDRPAVAGRPELGTIEVSYAVVRHRGAGPAKGTVAVNPGGPGEAPIRMAPAFAGALHGLLADHDLLLVDPRGTGYSERMPCGLTDSEYRFGTRQQQREAVARCGRELGPRAQAYTTAATADDIDAVRAALGVPQLTLYGLSYGTYLMPVYASRHPERVKSMVLSGAYPLAFDPLARSGARAVSLALHRICDRSAGQGGRSACDGAKAVKDLATTASRLRDQPLDVDVYRDSGHGAPKRLRFTEGKLANLAFEAGSRAVGSDPAGHTLLGDLPYALDGFVKGDNGPLIRLVQDDYKGATGDDQAPYVAVVCNDYRKTWSAKDPVDERWRTYRAALAGTRPGAFAAFSPGGYLEGPTDGGDVCIGWPRENTAPRPQPLHPRMPDVPVLVISGDLDANTPDAAGRQAAKQFRDSRFFSIPNVGHVPELSSTGCVTDVTTRFVRTGRTGDTACLGALPPIAVTPVQP</sequence>
<evidence type="ECO:0000259" key="4">
    <source>
        <dbReference type="Pfam" id="PF08386"/>
    </source>
</evidence>